<protein>
    <submittedName>
        <fullName evidence="2">Uncharacterized protein</fullName>
    </submittedName>
</protein>
<comment type="caution">
    <text evidence="2">The sequence shown here is derived from an EMBL/GenBank/DDBJ whole genome shotgun (WGS) entry which is preliminary data.</text>
</comment>
<gene>
    <name evidence="2" type="ORF">Nepgr_016877</name>
</gene>
<evidence type="ECO:0000256" key="1">
    <source>
        <dbReference type="SAM" id="MobiDB-lite"/>
    </source>
</evidence>
<name>A0AAD3SRG8_NEPGR</name>
<accession>A0AAD3SRG8</accession>
<keyword evidence="3" id="KW-1185">Reference proteome</keyword>
<evidence type="ECO:0000313" key="3">
    <source>
        <dbReference type="Proteomes" id="UP001279734"/>
    </source>
</evidence>
<dbReference type="AlphaFoldDB" id="A0AAD3SRG8"/>
<evidence type="ECO:0000313" key="2">
    <source>
        <dbReference type="EMBL" id="GMH15036.1"/>
    </source>
</evidence>
<reference evidence="2" key="1">
    <citation type="submission" date="2023-05" db="EMBL/GenBank/DDBJ databases">
        <title>Nepenthes gracilis genome sequencing.</title>
        <authorList>
            <person name="Fukushima K."/>
        </authorList>
    </citation>
    <scope>NUCLEOTIDE SEQUENCE</scope>
    <source>
        <strain evidence="2">SING2019-196</strain>
    </source>
</reference>
<dbReference type="EMBL" id="BSYO01000014">
    <property type="protein sequence ID" value="GMH15036.1"/>
    <property type="molecule type" value="Genomic_DNA"/>
</dbReference>
<sequence length="87" mass="9479">MLANQASSSLQIDRNTTTASTSFSPEECQQLLSFLKLQLDNKQAAVAVRSSMAPSSLSMAHAIQTSNTVKPTFFFFLGYLHTSDKCS</sequence>
<feature type="region of interest" description="Disordered" evidence="1">
    <location>
        <begin position="1"/>
        <end position="24"/>
    </location>
</feature>
<organism evidence="2 3">
    <name type="scientific">Nepenthes gracilis</name>
    <name type="common">Slender pitcher plant</name>
    <dbReference type="NCBI Taxonomy" id="150966"/>
    <lineage>
        <taxon>Eukaryota</taxon>
        <taxon>Viridiplantae</taxon>
        <taxon>Streptophyta</taxon>
        <taxon>Embryophyta</taxon>
        <taxon>Tracheophyta</taxon>
        <taxon>Spermatophyta</taxon>
        <taxon>Magnoliopsida</taxon>
        <taxon>eudicotyledons</taxon>
        <taxon>Gunneridae</taxon>
        <taxon>Pentapetalae</taxon>
        <taxon>Caryophyllales</taxon>
        <taxon>Nepenthaceae</taxon>
        <taxon>Nepenthes</taxon>
    </lineage>
</organism>
<dbReference type="Proteomes" id="UP001279734">
    <property type="component" value="Unassembled WGS sequence"/>
</dbReference>
<proteinExistence type="predicted"/>